<organism evidence="6 7">
    <name type="scientific">Microbaculum marinum</name>
    <dbReference type="NCBI Taxonomy" id="1764581"/>
    <lineage>
        <taxon>Bacteria</taxon>
        <taxon>Pseudomonadati</taxon>
        <taxon>Pseudomonadota</taxon>
        <taxon>Alphaproteobacteria</taxon>
        <taxon>Hyphomicrobiales</taxon>
        <taxon>Tepidamorphaceae</taxon>
        <taxon>Microbaculum</taxon>
    </lineage>
</organism>
<feature type="region of interest" description="Disordered" evidence="4">
    <location>
        <begin position="17"/>
        <end position="46"/>
    </location>
</feature>
<dbReference type="Gene3D" id="3.10.20.310">
    <property type="entry name" value="membrane protein fhac"/>
    <property type="match status" value="1"/>
</dbReference>
<dbReference type="PANTHER" id="PTHR12815:SF42">
    <property type="entry name" value="BACTERIAL SURFACE ANTIGEN (D15) DOMAIN-CONTAINING PROTEIN"/>
    <property type="match status" value="1"/>
</dbReference>
<dbReference type="InterPro" id="IPR000184">
    <property type="entry name" value="Bac_surfAg_D15"/>
</dbReference>
<evidence type="ECO:0000256" key="1">
    <source>
        <dbReference type="ARBA" id="ARBA00004370"/>
    </source>
</evidence>
<dbReference type="RefSeq" id="WP_340332578.1">
    <property type="nucleotide sequence ID" value="NZ_JAZHOF010000014.1"/>
</dbReference>
<dbReference type="Pfam" id="PF01103">
    <property type="entry name" value="Omp85"/>
    <property type="match status" value="1"/>
</dbReference>
<dbReference type="Gene3D" id="2.40.160.50">
    <property type="entry name" value="membrane protein fhac: a member of the omp85/tpsb transporter family"/>
    <property type="match status" value="1"/>
</dbReference>
<dbReference type="EMBL" id="JAZHOF010000014">
    <property type="protein sequence ID" value="MEJ8574886.1"/>
    <property type="molecule type" value="Genomic_DNA"/>
</dbReference>
<accession>A0AAW9S573</accession>
<dbReference type="Pfam" id="PF07244">
    <property type="entry name" value="POTRA"/>
    <property type="match status" value="1"/>
</dbReference>
<evidence type="ECO:0000256" key="2">
    <source>
        <dbReference type="ARBA" id="ARBA00022452"/>
    </source>
</evidence>
<evidence type="ECO:0000256" key="3">
    <source>
        <dbReference type="ARBA" id="ARBA00023136"/>
    </source>
</evidence>
<dbReference type="GO" id="GO:0019867">
    <property type="term" value="C:outer membrane"/>
    <property type="evidence" value="ECO:0007669"/>
    <property type="project" value="InterPro"/>
</dbReference>
<name>A0AAW9S573_9HYPH</name>
<dbReference type="Proteomes" id="UP001378188">
    <property type="component" value="Unassembled WGS sequence"/>
</dbReference>
<feature type="compositionally biased region" description="Low complexity" evidence="4">
    <location>
        <begin position="17"/>
        <end position="41"/>
    </location>
</feature>
<keyword evidence="3" id="KW-0472">Membrane</keyword>
<gene>
    <name evidence="6" type="ORF">V3328_25655</name>
</gene>
<dbReference type="PANTHER" id="PTHR12815">
    <property type="entry name" value="SORTING AND ASSEMBLY MACHINERY SAMM50 PROTEIN FAMILY MEMBER"/>
    <property type="match status" value="1"/>
</dbReference>
<keyword evidence="7" id="KW-1185">Reference proteome</keyword>
<evidence type="ECO:0000259" key="5">
    <source>
        <dbReference type="PROSITE" id="PS51779"/>
    </source>
</evidence>
<proteinExistence type="predicted"/>
<reference evidence="6 7" key="1">
    <citation type="submission" date="2024-02" db="EMBL/GenBank/DDBJ databases">
        <title>Genome analysis and characterization of Microbaculum marinisediminis sp. nov., isolated from marine sediment.</title>
        <authorList>
            <person name="Du Z.-J."/>
            <person name="Ye Y.-Q."/>
            <person name="Zhang Z.-R."/>
            <person name="Yuan S.-M."/>
            <person name="Zhang X.-Y."/>
        </authorList>
    </citation>
    <scope>NUCLEOTIDE SEQUENCE [LARGE SCALE GENOMIC DNA]</scope>
    <source>
        <strain evidence="6 7">SDUM1044001</strain>
    </source>
</reference>
<evidence type="ECO:0000313" key="7">
    <source>
        <dbReference type="Proteomes" id="UP001378188"/>
    </source>
</evidence>
<dbReference type="InterPro" id="IPR010827">
    <property type="entry name" value="BamA/TamA_POTRA"/>
</dbReference>
<keyword evidence="2" id="KW-1134">Transmembrane beta strand</keyword>
<dbReference type="InterPro" id="IPR039910">
    <property type="entry name" value="D15-like"/>
</dbReference>
<sequence>MTVAAGLWTLASVAAPTRAQDAQAPDAQPEAESEASAATTAPGIPYTSTIEVTGGTDALKTNITDTSNLKALEGEPPAGPVGLVRRAAADMQRIQAALNAGGFYGGLINITVAGVPVADQRAVDAAAAAALRGPVPVVVRVEAGPQFVFGVIELADAATGQPPAPLPIDVSALGLAPGTPARAALVLTAEGRIVDQMQDLGYPLARVASRRAVADHSNDTLDVTFFLEPGRQANLGTVEVRGATSVDPQFVEHMANVKPGTRYSRQEVERIRDEVARLDIFQSVRIIEGDSVGPDGTIPLIIQVDERKPRFVGIGASYSSTEGGTVNGYWGHRNLFGQAEKLRIEGEVSRLFSNSFTDLQYVAKATFEKPGFVTSLDDLLIEARAFHEVPEAYESTGGGGQVAWRRRFTDEFEGRIGASVEHERITDALGTNTYTLVGIPVSARYDSTDDKLDPSKGIRAIGEVTPYPSFLGSSVNMTRLEGSVSTYHSFDAAKRFILAGRILAGTVIGPDSVAEIPADKRFYAGGGGTIRGYDYQGVSPRLPNGEIIGGKHLFVASAEARLRVTDTIGIVPFVDAGGAFSSGTPTFGSEDFKVGAGLGLRYYTAIGPIRFDVAVPLERGPWDPSVAFYVGLGQSF</sequence>
<feature type="domain" description="POTRA" evidence="5">
    <location>
        <begin position="233"/>
        <end position="307"/>
    </location>
</feature>
<evidence type="ECO:0000256" key="4">
    <source>
        <dbReference type="SAM" id="MobiDB-lite"/>
    </source>
</evidence>
<dbReference type="AlphaFoldDB" id="A0AAW9S573"/>
<comment type="caution">
    <text evidence="6">The sequence shown here is derived from an EMBL/GenBank/DDBJ whole genome shotgun (WGS) entry which is preliminary data.</text>
</comment>
<keyword evidence="2" id="KW-0812">Transmembrane</keyword>
<comment type="subcellular location">
    <subcellularLocation>
        <location evidence="1">Membrane</location>
    </subcellularLocation>
</comment>
<evidence type="ECO:0000313" key="6">
    <source>
        <dbReference type="EMBL" id="MEJ8574886.1"/>
    </source>
</evidence>
<dbReference type="PROSITE" id="PS51779">
    <property type="entry name" value="POTRA"/>
    <property type="match status" value="1"/>
</dbReference>
<protein>
    <submittedName>
        <fullName evidence="6">Autotransporter assembly complex family protein</fullName>
    </submittedName>
</protein>
<dbReference type="InterPro" id="IPR034746">
    <property type="entry name" value="POTRA"/>
</dbReference>